<organism evidence="2 3">
    <name type="scientific">endosymbiont of Galathealinum brachiosum</name>
    <dbReference type="NCBI Taxonomy" id="2200906"/>
    <lineage>
        <taxon>Bacteria</taxon>
        <taxon>Pseudomonadati</taxon>
        <taxon>Pseudomonadota</taxon>
        <taxon>Gammaproteobacteria</taxon>
        <taxon>sulfur-oxidizing symbionts</taxon>
    </lineage>
</organism>
<keyword evidence="3" id="KW-1185">Reference proteome</keyword>
<dbReference type="SUPFAM" id="SSF49879">
    <property type="entry name" value="SMAD/FHA domain"/>
    <property type="match status" value="1"/>
</dbReference>
<dbReference type="EMBL" id="QFXC01000008">
    <property type="protein sequence ID" value="RDH84026.1"/>
    <property type="molecule type" value="Genomic_DNA"/>
</dbReference>
<dbReference type="PANTHER" id="PTHR23308">
    <property type="entry name" value="NUCLEAR INHIBITOR OF PROTEIN PHOSPHATASE-1"/>
    <property type="match status" value="1"/>
</dbReference>
<dbReference type="PROSITE" id="PS50006">
    <property type="entry name" value="FHA_DOMAIN"/>
    <property type="match status" value="1"/>
</dbReference>
<dbReference type="InterPro" id="IPR008984">
    <property type="entry name" value="SMAD_FHA_dom_sf"/>
</dbReference>
<feature type="domain" description="FHA" evidence="1">
    <location>
        <begin position="23"/>
        <end position="79"/>
    </location>
</feature>
<dbReference type="InterPro" id="IPR000253">
    <property type="entry name" value="FHA_dom"/>
</dbReference>
<proteinExistence type="predicted"/>
<sequence length="117" mass="13076">MIKLKHIVNGVVVSEIDMQIGEYTIGRAKGNSLQLDDGAVSSQHARFNIERSPYMDSIFDITLDDLGSTNGTYVNSDKISNIRLKHNDQIRIGTHEFKIFDAKAGIGTQTEFYVPDE</sequence>
<gene>
    <name evidence="2" type="ORF">DIZ80_07785</name>
</gene>
<dbReference type="SMART" id="SM00240">
    <property type="entry name" value="FHA"/>
    <property type="match status" value="1"/>
</dbReference>
<evidence type="ECO:0000259" key="1">
    <source>
        <dbReference type="PROSITE" id="PS50006"/>
    </source>
</evidence>
<dbReference type="AlphaFoldDB" id="A0A370DIN2"/>
<evidence type="ECO:0000313" key="2">
    <source>
        <dbReference type="EMBL" id="RDH84026.1"/>
    </source>
</evidence>
<protein>
    <submittedName>
        <fullName evidence="2">FHA domain-containing protein</fullName>
    </submittedName>
</protein>
<reference evidence="2 3" key="1">
    <citation type="journal article" date="2018" name="ISME J.">
        <title>Endosymbiont genomes yield clues of tubeworm success.</title>
        <authorList>
            <person name="Li Y."/>
            <person name="Liles M.R."/>
            <person name="Halanych K.M."/>
        </authorList>
    </citation>
    <scope>NUCLEOTIDE SEQUENCE [LARGE SCALE GENOMIC DNA]</scope>
    <source>
        <strain evidence="2">A1464</strain>
    </source>
</reference>
<comment type="caution">
    <text evidence="2">The sequence shown here is derived from an EMBL/GenBank/DDBJ whole genome shotgun (WGS) entry which is preliminary data.</text>
</comment>
<evidence type="ECO:0000313" key="3">
    <source>
        <dbReference type="Proteomes" id="UP000254266"/>
    </source>
</evidence>
<dbReference type="CDD" id="cd00060">
    <property type="entry name" value="FHA"/>
    <property type="match status" value="1"/>
</dbReference>
<dbReference type="Gene3D" id="2.60.200.20">
    <property type="match status" value="1"/>
</dbReference>
<dbReference type="Pfam" id="PF00498">
    <property type="entry name" value="FHA"/>
    <property type="match status" value="1"/>
</dbReference>
<accession>A0A370DIN2</accession>
<dbReference type="Proteomes" id="UP000254266">
    <property type="component" value="Unassembled WGS sequence"/>
</dbReference>
<name>A0A370DIN2_9GAMM</name>
<dbReference type="InterPro" id="IPR050923">
    <property type="entry name" value="Cell_Proc_Reg/RNA_Proc"/>
</dbReference>